<name>A0A182JN57_ANOAO</name>
<keyword evidence="2 7" id="KW-0732">Signal</keyword>
<feature type="compositionally biased region" description="Low complexity" evidence="6">
    <location>
        <begin position="570"/>
        <end position="579"/>
    </location>
</feature>
<feature type="compositionally biased region" description="Acidic residues" evidence="6">
    <location>
        <begin position="96"/>
        <end position="105"/>
    </location>
</feature>
<evidence type="ECO:0000313" key="9">
    <source>
        <dbReference type="EnsemblMetazoa" id="AATE021177-PA.1"/>
    </source>
</evidence>
<keyword evidence="1" id="KW-0147">Chitin-binding</keyword>
<evidence type="ECO:0000256" key="6">
    <source>
        <dbReference type="SAM" id="MobiDB-lite"/>
    </source>
</evidence>
<feature type="region of interest" description="Disordered" evidence="6">
    <location>
        <begin position="557"/>
        <end position="579"/>
    </location>
</feature>
<evidence type="ECO:0000259" key="8">
    <source>
        <dbReference type="PROSITE" id="PS50940"/>
    </source>
</evidence>
<keyword evidence="5" id="KW-0325">Glycoprotein</keyword>
<dbReference type="InterPro" id="IPR036508">
    <property type="entry name" value="Chitin-bd_dom_sf"/>
</dbReference>
<dbReference type="SMART" id="SM00494">
    <property type="entry name" value="ChtBD2"/>
    <property type="match status" value="7"/>
</dbReference>
<feature type="domain" description="Chitin-binding type-2" evidence="8">
    <location>
        <begin position="499"/>
        <end position="555"/>
    </location>
</feature>
<dbReference type="SUPFAM" id="SSF57625">
    <property type="entry name" value="Invertebrate chitin-binding proteins"/>
    <property type="match status" value="7"/>
</dbReference>
<evidence type="ECO:0000256" key="4">
    <source>
        <dbReference type="ARBA" id="ARBA00023157"/>
    </source>
</evidence>
<feature type="region of interest" description="Disordered" evidence="6">
    <location>
        <begin position="166"/>
        <end position="204"/>
    </location>
</feature>
<feature type="compositionally biased region" description="Low complexity" evidence="6">
    <location>
        <begin position="170"/>
        <end position="182"/>
    </location>
</feature>
<feature type="compositionally biased region" description="Low complexity" evidence="6">
    <location>
        <begin position="369"/>
        <end position="393"/>
    </location>
</feature>
<reference evidence="9" key="1">
    <citation type="submission" date="2022-08" db="UniProtKB">
        <authorList>
            <consortium name="EnsemblMetazoa"/>
        </authorList>
    </citation>
    <scope>IDENTIFICATION</scope>
    <source>
        <strain evidence="9">EBRO</strain>
    </source>
</reference>
<evidence type="ECO:0000256" key="5">
    <source>
        <dbReference type="ARBA" id="ARBA00023180"/>
    </source>
</evidence>
<dbReference type="GO" id="GO:0005576">
    <property type="term" value="C:extracellular region"/>
    <property type="evidence" value="ECO:0007669"/>
    <property type="project" value="InterPro"/>
</dbReference>
<dbReference type="EnsemblMetazoa" id="AATE021177-RA">
    <property type="protein sequence ID" value="AATE021177-PA.1"/>
    <property type="gene ID" value="AATE021177"/>
</dbReference>
<feature type="signal peptide" evidence="7">
    <location>
        <begin position="1"/>
        <end position="20"/>
    </location>
</feature>
<dbReference type="VEuPathDB" id="VectorBase:AATE021177"/>
<feature type="compositionally biased region" description="Low complexity" evidence="6">
    <location>
        <begin position="458"/>
        <end position="480"/>
    </location>
</feature>
<evidence type="ECO:0000256" key="7">
    <source>
        <dbReference type="SAM" id="SignalP"/>
    </source>
</evidence>
<feature type="domain" description="Chitin-binding type-2" evidence="8">
    <location>
        <begin position="27"/>
        <end position="84"/>
    </location>
</feature>
<dbReference type="Pfam" id="PF01607">
    <property type="entry name" value="CBM_14"/>
    <property type="match status" value="6"/>
</dbReference>
<sequence length="674" mass="73419">MKLSILLCVTLIATLGAVSAKSSSTSVGQCSKQEEGVTYGVPSDCHQYIVCKKEKLQLKECESKYNYDTVTSQCVKAKTATCAVDEVPEEPQPAEPEPEEPQETDEQYDYLCVKVLYGVRIHPNTCDKYLVCSKEKAKIEYCDEGLIFVADAIQCVKGNKVTCSLEQDEPSTTQEPPTTTTTKAKEDESEESGESSEDSAESSKESEGQYNYLCEKKFLGVLAHPESCTKYITCLKYKAKEENCQKGYSYSSKLGLCVKQKNGECADVPQDPPTTTEAPTTVTTPSNTDSGESNSGESSKEPEGQYDYLCKNRFLGVLAHPESCTKYITCLKYKAKEENCQKGYSYSSKLGLCVKQNNGECADAPQDPPTTTEAPTTVTTPSNPDSGESNSGESSKEPEGQYDYLCKNRFLGVLAHPESCTKYITCLKYKAKEENCQKGYSYSSKLGLCVKQNNGECADAPQDPPTTTEAPTTVTTPTKPDSGESESGENSGSASGKYDYVCANVADGKQAHPDSCTKYITCKKQKAKEVNCKKGRYYSTYLQTCIKGNQETCAENNGNQGTSATPPPVTETTTTPPVSVTLGPSYPTDVELLTTDDSTTELTPPESGGDPMEPTVNCVEGFTGYLPIANDCTKYVYCFQGEPGQRSCLEEYIYYDPFKACLPGDPVLCQLYSI</sequence>
<feature type="compositionally biased region" description="Acidic residues" evidence="6">
    <location>
        <begin position="187"/>
        <end position="200"/>
    </location>
</feature>
<feature type="region of interest" description="Disordered" evidence="6">
    <location>
        <begin position="457"/>
        <end position="495"/>
    </location>
</feature>
<dbReference type="STRING" id="41427.A0A182JN57"/>
<dbReference type="InterPro" id="IPR002557">
    <property type="entry name" value="Chitin-bd_dom"/>
</dbReference>
<evidence type="ECO:0000256" key="1">
    <source>
        <dbReference type="ARBA" id="ARBA00022669"/>
    </source>
</evidence>
<organism evidence="9">
    <name type="scientific">Anopheles atroparvus</name>
    <name type="common">European mosquito</name>
    <dbReference type="NCBI Taxonomy" id="41427"/>
    <lineage>
        <taxon>Eukaryota</taxon>
        <taxon>Metazoa</taxon>
        <taxon>Ecdysozoa</taxon>
        <taxon>Arthropoda</taxon>
        <taxon>Hexapoda</taxon>
        <taxon>Insecta</taxon>
        <taxon>Pterygota</taxon>
        <taxon>Neoptera</taxon>
        <taxon>Endopterygota</taxon>
        <taxon>Diptera</taxon>
        <taxon>Nematocera</taxon>
        <taxon>Culicoidea</taxon>
        <taxon>Culicidae</taxon>
        <taxon>Anophelinae</taxon>
        <taxon>Anopheles</taxon>
    </lineage>
</organism>
<proteinExistence type="predicted"/>
<dbReference type="PANTHER" id="PTHR23301">
    <property type="entry name" value="CHITIN BINDING PERITROPHIN-A"/>
    <property type="match status" value="1"/>
</dbReference>
<protein>
    <recommendedName>
        <fullName evidence="8">Chitin-binding type-2 domain-containing protein</fullName>
    </recommendedName>
</protein>
<feature type="region of interest" description="Disordered" evidence="6">
    <location>
        <begin position="361"/>
        <end position="399"/>
    </location>
</feature>
<evidence type="ECO:0000256" key="3">
    <source>
        <dbReference type="ARBA" id="ARBA00022737"/>
    </source>
</evidence>
<feature type="domain" description="Chitin-binding type-2" evidence="8">
    <location>
        <begin position="109"/>
        <end position="165"/>
    </location>
</feature>
<keyword evidence="4" id="KW-1015">Disulfide bond</keyword>
<dbReference type="InterPro" id="IPR051940">
    <property type="entry name" value="Chitin_bind-dev_reg"/>
</dbReference>
<feature type="region of interest" description="Disordered" evidence="6">
    <location>
        <begin position="85"/>
        <end position="105"/>
    </location>
</feature>
<dbReference type="AlphaFoldDB" id="A0A182JN57"/>
<evidence type="ECO:0000256" key="2">
    <source>
        <dbReference type="ARBA" id="ARBA00022729"/>
    </source>
</evidence>
<dbReference type="PANTHER" id="PTHR23301:SF106">
    <property type="entry name" value="CHITIN-BINDING TYPE-2 DOMAIN-CONTAINING PROTEIN-RELATED"/>
    <property type="match status" value="1"/>
</dbReference>
<feature type="domain" description="Chitin-binding type-2" evidence="8">
    <location>
        <begin position="307"/>
        <end position="363"/>
    </location>
</feature>
<accession>A0A182JN57</accession>
<feature type="domain" description="Chitin-binding type-2" evidence="8">
    <location>
        <begin position="211"/>
        <end position="267"/>
    </location>
</feature>
<feature type="chain" id="PRO_5043803139" description="Chitin-binding type-2 domain-containing protein" evidence="7">
    <location>
        <begin position="21"/>
        <end position="674"/>
    </location>
</feature>
<feature type="compositionally biased region" description="Low complexity" evidence="6">
    <location>
        <begin position="273"/>
        <end position="297"/>
    </location>
</feature>
<feature type="domain" description="Chitin-binding type-2" evidence="8">
    <location>
        <begin position="615"/>
        <end position="671"/>
    </location>
</feature>
<keyword evidence="3" id="KW-0677">Repeat</keyword>
<dbReference type="GO" id="GO:0008061">
    <property type="term" value="F:chitin binding"/>
    <property type="evidence" value="ECO:0007669"/>
    <property type="project" value="UniProtKB-KW"/>
</dbReference>
<dbReference type="Gene3D" id="2.170.140.10">
    <property type="entry name" value="Chitin binding domain"/>
    <property type="match status" value="6"/>
</dbReference>
<dbReference type="PROSITE" id="PS50940">
    <property type="entry name" value="CHIT_BIND_II"/>
    <property type="match status" value="7"/>
</dbReference>
<feature type="domain" description="Chitin-binding type-2" evidence="8">
    <location>
        <begin position="403"/>
        <end position="459"/>
    </location>
</feature>
<feature type="region of interest" description="Disordered" evidence="6">
    <location>
        <begin position="268"/>
        <end position="302"/>
    </location>
</feature>